<feature type="region of interest" description="Disordered" evidence="7">
    <location>
        <begin position="1"/>
        <end position="21"/>
    </location>
</feature>
<sequence>MTGPEMTSPSPGTTAGKNPGDIAALPFEAAMSELEAIVRRLEEGRVELEESIAIFERGEALKRHCEMLLRNAEARIEKIALGPDGAPAGVVPLDPQE</sequence>
<dbReference type="PANTHER" id="PTHR34137:SF1">
    <property type="entry name" value="EXODEOXYRIBONUCLEASE 7 SMALL SUBUNIT"/>
    <property type="match status" value="1"/>
</dbReference>
<dbReference type="GO" id="GO:0009318">
    <property type="term" value="C:exodeoxyribonuclease VII complex"/>
    <property type="evidence" value="ECO:0007669"/>
    <property type="project" value="UniProtKB-UniRule"/>
</dbReference>
<proteinExistence type="inferred from homology"/>
<comment type="function">
    <text evidence="6">Bidirectionally degrades single-stranded DNA into large acid-insoluble oligonucleotides, which are then degraded further into small acid-soluble oligonucleotides.</text>
</comment>
<dbReference type="Proteomes" id="UP000294881">
    <property type="component" value="Unassembled WGS sequence"/>
</dbReference>
<evidence type="ECO:0000256" key="1">
    <source>
        <dbReference type="ARBA" id="ARBA00009998"/>
    </source>
</evidence>
<evidence type="ECO:0000256" key="3">
    <source>
        <dbReference type="ARBA" id="ARBA00022722"/>
    </source>
</evidence>
<protein>
    <recommendedName>
        <fullName evidence="6">Exodeoxyribonuclease 7 small subunit</fullName>
        <ecNumber evidence="6">3.1.11.6</ecNumber>
    </recommendedName>
    <alternativeName>
        <fullName evidence="6">Exodeoxyribonuclease VII small subunit</fullName>
        <shortName evidence="6">Exonuclease VII small subunit</shortName>
    </alternativeName>
</protein>
<dbReference type="EC" id="3.1.11.6" evidence="6"/>
<dbReference type="SUPFAM" id="SSF116842">
    <property type="entry name" value="XseB-like"/>
    <property type="match status" value="1"/>
</dbReference>
<dbReference type="HAMAP" id="MF_00337">
    <property type="entry name" value="Exonuc_7_S"/>
    <property type="match status" value="1"/>
</dbReference>
<dbReference type="PANTHER" id="PTHR34137">
    <property type="entry name" value="EXODEOXYRIBONUCLEASE 7 SMALL SUBUNIT"/>
    <property type="match status" value="1"/>
</dbReference>
<dbReference type="NCBIfam" id="NF002139">
    <property type="entry name" value="PRK00977.1-3"/>
    <property type="match status" value="1"/>
</dbReference>
<dbReference type="EMBL" id="SLWL01000001">
    <property type="protein sequence ID" value="TCO16201.1"/>
    <property type="molecule type" value="Genomic_DNA"/>
</dbReference>
<keyword evidence="2 6" id="KW-0963">Cytoplasm</keyword>
<comment type="similarity">
    <text evidence="1 6">Belongs to the XseB family.</text>
</comment>
<feature type="compositionally biased region" description="Polar residues" evidence="7">
    <location>
        <begin position="1"/>
        <end position="16"/>
    </location>
</feature>
<reference evidence="8 9" key="1">
    <citation type="submission" date="2019-03" db="EMBL/GenBank/DDBJ databases">
        <title>Genomic Encyclopedia of Type Strains, Phase IV (KMG-IV): sequencing the most valuable type-strain genomes for metagenomic binning, comparative biology and taxonomic classification.</title>
        <authorList>
            <person name="Goeker M."/>
        </authorList>
    </citation>
    <scope>NUCLEOTIDE SEQUENCE [LARGE SCALE GENOMIC DNA]</scope>
    <source>
        <strain evidence="8 9">DSM 22958</strain>
    </source>
</reference>
<dbReference type="AlphaFoldDB" id="A0A4R2GY50"/>
<keyword evidence="3 6" id="KW-0540">Nuclease</keyword>
<evidence type="ECO:0000256" key="5">
    <source>
        <dbReference type="ARBA" id="ARBA00022839"/>
    </source>
</evidence>
<keyword evidence="9" id="KW-1185">Reference proteome</keyword>
<gene>
    <name evidence="6" type="primary">xseB</name>
    <name evidence="8" type="ORF">EV666_101454</name>
</gene>
<evidence type="ECO:0000256" key="7">
    <source>
        <dbReference type="SAM" id="MobiDB-lite"/>
    </source>
</evidence>
<dbReference type="GO" id="GO:0008855">
    <property type="term" value="F:exodeoxyribonuclease VII activity"/>
    <property type="evidence" value="ECO:0007669"/>
    <property type="project" value="UniProtKB-UniRule"/>
</dbReference>
<dbReference type="NCBIfam" id="TIGR01280">
    <property type="entry name" value="xseB"/>
    <property type="match status" value="1"/>
</dbReference>
<dbReference type="Pfam" id="PF02609">
    <property type="entry name" value="Exonuc_VII_S"/>
    <property type="match status" value="1"/>
</dbReference>
<evidence type="ECO:0000256" key="2">
    <source>
        <dbReference type="ARBA" id="ARBA00022490"/>
    </source>
</evidence>
<keyword evidence="5 6" id="KW-0269">Exonuclease</keyword>
<comment type="subunit">
    <text evidence="6">Heterooligomer composed of large and small subunits.</text>
</comment>
<organism evidence="8 9">
    <name type="scientific">Camelimonas lactis</name>
    <dbReference type="NCBI Taxonomy" id="659006"/>
    <lineage>
        <taxon>Bacteria</taxon>
        <taxon>Pseudomonadati</taxon>
        <taxon>Pseudomonadota</taxon>
        <taxon>Alphaproteobacteria</taxon>
        <taxon>Hyphomicrobiales</taxon>
        <taxon>Chelatococcaceae</taxon>
        <taxon>Camelimonas</taxon>
    </lineage>
</organism>
<dbReference type="InterPro" id="IPR003761">
    <property type="entry name" value="Exonuc_VII_S"/>
</dbReference>
<dbReference type="Gene3D" id="1.10.287.1040">
    <property type="entry name" value="Exonuclease VII, small subunit"/>
    <property type="match status" value="1"/>
</dbReference>
<keyword evidence="4 6" id="KW-0378">Hydrolase</keyword>
<dbReference type="InterPro" id="IPR037004">
    <property type="entry name" value="Exonuc_VII_ssu_sf"/>
</dbReference>
<evidence type="ECO:0000313" key="8">
    <source>
        <dbReference type="EMBL" id="TCO16201.1"/>
    </source>
</evidence>
<comment type="catalytic activity">
    <reaction evidence="6">
        <text>Exonucleolytic cleavage in either 5'- to 3'- or 3'- to 5'-direction to yield nucleoside 5'-phosphates.</text>
        <dbReference type="EC" id="3.1.11.6"/>
    </reaction>
</comment>
<comment type="subcellular location">
    <subcellularLocation>
        <location evidence="6">Cytoplasm</location>
    </subcellularLocation>
</comment>
<evidence type="ECO:0000313" key="9">
    <source>
        <dbReference type="Proteomes" id="UP000294881"/>
    </source>
</evidence>
<evidence type="ECO:0000256" key="6">
    <source>
        <dbReference type="HAMAP-Rule" id="MF_00337"/>
    </source>
</evidence>
<name>A0A4R2GY50_9HYPH</name>
<accession>A0A4R2GY50</accession>
<comment type="caution">
    <text evidence="8">The sequence shown here is derived from an EMBL/GenBank/DDBJ whole genome shotgun (WGS) entry which is preliminary data.</text>
</comment>
<dbReference type="GO" id="GO:0006308">
    <property type="term" value="P:DNA catabolic process"/>
    <property type="evidence" value="ECO:0007669"/>
    <property type="project" value="UniProtKB-UniRule"/>
</dbReference>
<evidence type="ECO:0000256" key="4">
    <source>
        <dbReference type="ARBA" id="ARBA00022801"/>
    </source>
</evidence>
<dbReference type="GO" id="GO:0005829">
    <property type="term" value="C:cytosol"/>
    <property type="evidence" value="ECO:0007669"/>
    <property type="project" value="TreeGrafter"/>
</dbReference>